<evidence type="ECO:0000256" key="1">
    <source>
        <dbReference type="SAM" id="MobiDB-lite"/>
    </source>
</evidence>
<dbReference type="EMBL" id="CAWUHD010000146">
    <property type="protein sequence ID" value="CAK7235314.1"/>
    <property type="molecule type" value="Genomic_DNA"/>
</dbReference>
<evidence type="ECO:0000313" key="3">
    <source>
        <dbReference type="EMBL" id="CAK7235314.1"/>
    </source>
</evidence>
<dbReference type="Gene3D" id="2.60.120.260">
    <property type="entry name" value="Galactose-binding domain-like"/>
    <property type="match status" value="1"/>
</dbReference>
<accession>A0ABP0CT63</accession>
<dbReference type="InterPro" id="IPR008979">
    <property type="entry name" value="Galactose-bd-like_sf"/>
</dbReference>
<proteinExistence type="predicted"/>
<organism evidence="3 4">
    <name type="scientific">Sporothrix eucalyptigena</name>
    <dbReference type="NCBI Taxonomy" id="1812306"/>
    <lineage>
        <taxon>Eukaryota</taxon>
        <taxon>Fungi</taxon>
        <taxon>Dikarya</taxon>
        <taxon>Ascomycota</taxon>
        <taxon>Pezizomycotina</taxon>
        <taxon>Sordariomycetes</taxon>
        <taxon>Sordariomycetidae</taxon>
        <taxon>Ophiostomatales</taxon>
        <taxon>Ophiostomataceae</taxon>
        <taxon>Sporothrix</taxon>
    </lineage>
</organism>
<feature type="region of interest" description="Disordered" evidence="1">
    <location>
        <begin position="29"/>
        <end position="59"/>
    </location>
</feature>
<evidence type="ECO:0000313" key="4">
    <source>
        <dbReference type="Proteomes" id="UP001642482"/>
    </source>
</evidence>
<evidence type="ECO:0008006" key="5">
    <source>
        <dbReference type="Google" id="ProtNLM"/>
    </source>
</evidence>
<dbReference type="Proteomes" id="UP001642482">
    <property type="component" value="Unassembled WGS sequence"/>
</dbReference>
<name>A0ABP0CT63_9PEZI</name>
<gene>
    <name evidence="3" type="ORF">SEUCBS140593_009243</name>
</gene>
<comment type="caution">
    <text evidence="3">The sequence shown here is derived from an EMBL/GenBank/DDBJ whole genome shotgun (WGS) entry which is preliminary data.</text>
</comment>
<keyword evidence="4" id="KW-1185">Reference proteome</keyword>
<feature type="chain" id="PRO_5045709377" description="Ig-like domain-containing protein" evidence="2">
    <location>
        <begin position="24"/>
        <end position="200"/>
    </location>
</feature>
<feature type="signal peptide" evidence="2">
    <location>
        <begin position="1"/>
        <end position="23"/>
    </location>
</feature>
<dbReference type="SUPFAM" id="SSF49785">
    <property type="entry name" value="Galactose-binding domain-like"/>
    <property type="match status" value="1"/>
</dbReference>
<feature type="compositionally biased region" description="Low complexity" evidence="1">
    <location>
        <begin position="29"/>
        <end position="52"/>
    </location>
</feature>
<evidence type="ECO:0000256" key="2">
    <source>
        <dbReference type="SAM" id="SignalP"/>
    </source>
</evidence>
<reference evidence="3 4" key="1">
    <citation type="submission" date="2024-01" db="EMBL/GenBank/DDBJ databases">
        <authorList>
            <person name="Allen C."/>
            <person name="Tagirdzhanova G."/>
        </authorList>
    </citation>
    <scope>NUCLEOTIDE SEQUENCE [LARGE SCALE GENOMIC DNA]</scope>
</reference>
<sequence length="200" mass="21014">MKVPSAFAGMVALGLLFVSPVSASVCKPSESVSSPSPSSSSTSSSASPSPTCNVNTLPDGDFTSTTSPWTAGGYYTHRWYGCGDNQLYCEELDTVANTQSSISQTITGLVVNQQYTFQFDYKVTDATSDATFQCSFTGTDSNGNINTTPFTFALVSGGGWLTYTKNFSPVAATGTLQCVTANTSGYSDIFLANMVISQNC</sequence>
<protein>
    <recommendedName>
        <fullName evidence="5">Ig-like domain-containing protein</fullName>
    </recommendedName>
</protein>
<keyword evidence="2" id="KW-0732">Signal</keyword>